<sequence>MTELQGTTVHATGEGKLWGGRFSGGPSPELEALSRSTHFDWRLALYDIAGSHAHAKALGAAGLLTAEEELELHRGLDALAERFTSGRLRPSESDEDVHGALERLLIEEVGPEVGGKLRAGRSRNDQIATLFRSYLLDHGRVVAGLVLDLVDALAGQAQTHLRLPGGPSIMPGRTHLQHAQPVLLSHHLLAHAWALLRDVDRLGDWRRRVESDSPYGSGALAGQSLGLDPELVASELGFTASTANSIDGTASRDFVAEFAYVCAQTGVDISRIAEEIILWATKEFDFVTLHDSWSTGSSIMPQKKNPDISELARGKAGRLVGNLTGLLTTLKALPLAYNRDLQEDKEPVFDSVDTLEVLLPAFTGQVATLVYNTARMAELAPQGFSLATDIAEWLVREGTPFRTAHEVAGACVRAAEAKGTDLDGLTDEEFAAISPALTPQVRLVLTTEGSVASRNGRGGTAPDRVAEQLEELRARAGAARADLDGRDGAR</sequence>
<dbReference type="Proteomes" id="UP001500571">
    <property type="component" value="Unassembled WGS sequence"/>
</dbReference>
<reference evidence="10" key="1">
    <citation type="journal article" date="2019" name="Int. J. Syst. Evol. Microbiol.">
        <title>The Global Catalogue of Microorganisms (GCM) 10K type strain sequencing project: providing services to taxonomists for standard genome sequencing and annotation.</title>
        <authorList>
            <consortium name="The Broad Institute Genomics Platform"/>
            <consortium name="The Broad Institute Genome Sequencing Center for Infectious Disease"/>
            <person name="Wu L."/>
            <person name="Ma J."/>
        </authorList>
    </citation>
    <scope>NUCLEOTIDE SEQUENCE [LARGE SCALE GENOMIC DNA]</scope>
    <source>
        <strain evidence="10">JCM 15309</strain>
    </source>
</reference>
<dbReference type="PANTHER" id="PTHR43814">
    <property type="entry name" value="ARGININOSUCCINATE LYASE"/>
    <property type="match status" value="1"/>
</dbReference>
<comment type="caution">
    <text evidence="9">The sequence shown here is derived from an EMBL/GenBank/DDBJ whole genome shotgun (WGS) entry which is preliminary data.</text>
</comment>
<keyword evidence="6" id="KW-0963">Cytoplasm</keyword>
<keyword evidence="3 6" id="KW-0055">Arginine biosynthesis</keyword>
<dbReference type="InterPro" id="IPR000362">
    <property type="entry name" value="Fumarate_lyase_fam"/>
</dbReference>
<dbReference type="Pfam" id="PF00206">
    <property type="entry name" value="Lyase_1"/>
    <property type="match status" value="1"/>
</dbReference>
<evidence type="ECO:0000256" key="6">
    <source>
        <dbReference type="HAMAP-Rule" id="MF_00006"/>
    </source>
</evidence>
<comment type="subcellular location">
    <subcellularLocation>
        <location evidence="6">Cytoplasm</location>
    </subcellularLocation>
</comment>
<dbReference type="RefSeq" id="WP_344044481.1">
    <property type="nucleotide sequence ID" value="NZ_BAAAPB010000002.1"/>
</dbReference>
<evidence type="ECO:0000313" key="9">
    <source>
        <dbReference type="EMBL" id="GAA1958976.1"/>
    </source>
</evidence>
<dbReference type="Gene3D" id="1.20.200.10">
    <property type="entry name" value="Fumarase/aspartase (Central domain)"/>
    <property type="match status" value="1"/>
</dbReference>
<feature type="domain" description="Fumarate lyase N-terminal" evidence="7">
    <location>
        <begin position="20"/>
        <end position="321"/>
    </location>
</feature>
<comment type="pathway">
    <text evidence="1 6">Amino-acid biosynthesis; L-arginine biosynthesis; L-arginine from L-ornithine and carbamoyl phosphate: step 3/3.</text>
</comment>
<evidence type="ECO:0000256" key="2">
    <source>
        <dbReference type="ARBA" id="ARBA00012338"/>
    </source>
</evidence>
<protein>
    <recommendedName>
        <fullName evidence="2 6">Argininosuccinate lyase</fullName>
        <shortName evidence="6">ASAL</shortName>
        <ecNumber evidence="2 6">4.3.2.1</ecNumber>
    </recommendedName>
    <alternativeName>
        <fullName evidence="6">Arginosuccinase</fullName>
    </alternativeName>
</protein>
<evidence type="ECO:0000256" key="3">
    <source>
        <dbReference type="ARBA" id="ARBA00022571"/>
    </source>
</evidence>
<dbReference type="GO" id="GO:0016829">
    <property type="term" value="F:lyase activity"/>
    <property type="evidence" value="ECO:0007669"/>
    <property type="project" value="UniProtKB-KW"/>
</dbReference>
<dbReference type="NCBIfam" id="TIGR00838">
    <property type="entry name" value="argH"/>
    <property type="match status" value="1"/>
</dbReference>
<dbReference type="PROSITE" id="PS00163">
    <property type="entry name" value="FUMARATE_LYASES"/>
    <property type="match status" value="1"/>
</dbReference>
<dbReference type="SUPFAM" id="SSF48557">
    <property type="entry name" value="L-aspartase-like"/>
    <property type="match status" value="1"/>
</dbReference>
<organism evidence="9 10">
    <name type="scientific">Nocardioides panacihumi</name>
    <dbReference type="NCBI Taxonomy" id="400774"/>
    <lineage>
        <taxon>Bacteria</taxon>
        <taxon>Bacillati</taxon>
        <taxon>Actinomycetota</taxon>
        <taxon>Actinomycetes</taxon>
        <taxon>Propionibacteriales</taxon>
        <taxon>Nocardioidaceae</taxon>
        <taxon>Nocardioides</taxon>
    </lineage>
</organism>
<dbReference type="InterPro" id="IPR029419">
    <property type="entry name" value="Arg_succ_lyase_C"/>
</dbReference>
<evidence type="ECO:0000256" key="1">
    <source>
        <dbReference type="ARBA" id="ARBA00004941"/>
    </source>
</evidence>
<dbReference type="Gene3D" id="1.10.40.30">
    <property type="entry name" value="Fumarase/aspartase (C-terminal domain)"/>
    <property type="match status" value="1"/>
</dbReference>
<comment type="similarity">
    <text evidence="6">Belongs to the lyase 1 family. Argininosuccinate lyase subfamily.</text>
</comment>
<keyword evidence="5 6" id="KW-0456">Lyase</keyword>
<dbReference type="HAMAP" id="MF_00006">
    <property type="entry name" value="Arg_succ_lyase"/>
    <property type="match status" value="1"/>
</dbReference>
<dbReference type="InterPro" id="IPR008948">
    <property type="entry name" value="L-Aspartase-like"/>
</dbReference>
<feature type="domain" description="Argininosuccinate lyase C-terminal" evidence="8">
    <location>
        <begin position="384"/>
        <end position="452"/>
    </location>
</feature>
<dbReference type="Pfam" id="PF14698">
    <property type="entry name" value="ASL_C2"/>
    <property type="match status" value="1"/>
</dbReference>
<keyword evidence="4 6" id="KW-0028">Amino-acid biosynthesis</keyword>
<dbReference type="PRINTS" id="PR00149">
    <property type="entry name" value="FUMRATELYASE"/>
</dbReference>
<evidence type="ECO:0000259" key="8">
    <source>
        <dbReference type="Pfam" id="PF14698"/>
    </source>
</evidence>
<dbReference type="PANTHER" id="PTHR43814:SF1">
    <property type="entry name" value="ARGININOSUCCINATE LYASE"/>
    <property type="match status" value="1"/>
</dbReference>
<evidence type="ECO:0000256" key="4">
    <source>
        <dbReference type="ARBA" id="ARBA00022605"/>
    </source>
</evidence>
<dbReference type="CDD" id="cd01359">
    <property type="entry name" value="Argininosuccinate_lyase"/>
    <property type="match status" value="1"/>
</dbReference>
<dbReference type="InterPro" id="IPR022761">
    <property type="entry name" value="Fumarate_lyase_N"/>
</dbReference>
<keyword evidence="10" id="KW-1185">Reference proteome</keyword>
<evidence type="ECO:0000313" key="10">
    <source>
        <dbReference type="Proteomes" id="UP001500571"/>
    </source>
</evidence>
<dbReference type="EC" id="4.3.2.1" evidence="2 6"/>
<gene>
    <name evidence="6 9" type="primary">argH</name>
    <name evidence="9" type="ORF">GCM10009798_18100</name>
</gene>
<evidence type="ECO:0000256" key="5">
    <source>
        <dbReference type="ARBA" id="ARBA00023239"/>
    </source>
</evidence>
<evidence type="ECO:0000259" key="7">
    <source>
        <dbReference type="Pfam" id="PF00206"/>
    </source>
</evidence>
<dbReference type="EMBL" id="BAAAPB010000002">
    <property type="protein sequence ID" value="GAA1958976.1"/>
    <property type="molecule type" value="Genomic_DNA"/>
</dbReference>
<dbReference type="InterPro" id="IPR020557">
    <property type="entry name" value="Fumarate_lyase_CS"/>
</dbReference>
<dbReference type="Gene3D" id="1.10.275.10">
    <property type="entry name" value="Fumarase/aspartase (N-terminal domain)"/>
    <property type="match status" value="1"/>
</dbReference>
<dbReference type="InterPro" id="IPR024083">
    <property type="entry name" value="Fumarase/histidase_N"/>
</dbReference>
<comment type="catalytic activity">
    <reaction evidence="6">
        <text>2-(N(omega)-L-arginino)succinate = fumarate + L-arginine</text>
        <dbReference type="Rhea" id="RHEA:24020"/>
        <dbReference type="ChEBI" id="CHEBI:29806"/>
        <dbReference type="ChEBI" id="CHEBI:32682"/>
        <dbReference type="ChEBI" id="CHEBI:57472"/>
        <dbReference type="EC" id="4.3.2.1"/>
    </reaction>
</comment>
<accession>A0ABP5CA21</accession>
<dbReference type="InterPro" id="IPR009049">
    <property type="entry name" value="Argininosuccinate_lyase"/>
</dbReference>
<name>A0ABP5CA21_9ACTN</name>
<dbReference type="PRINTS" id="PR00145">
    <property type="entry name" value="ARGSUCLYASE"/>
</dbReference>
<proteinExistence type="inferred from homology"/>